<accession>Q9TRD9</accession>
<reference key="1">
    <citation type="journal article" date="1993" name="Biochemistry">
        <title>Direct identification of an extracellular agonist binding site in the renal V2 vasopressin receptor.</title>
        <authorList>
            <person name="Kojro E."/>
            <person name="Eich P."/>
            <person name="Gimpl G."/>
            <person name="Fahrenholz F."/>
        </authorList>
    </citation>
    <scope>PROTEIN SEQUENCE</scope>
</reference>
<organism>
    <name type="scientific">Bos taurus</name>
    <name type="common">Bovine</name>
    <dbReference type="NCBI Taxonomy" id="9913"/>
    <lineage>
        <taxon>Eukaryota</taxon>
        <taxon>Metazoa</taxon>
        <taxon>Chordata</taxon>
        <taxon>Craniata</taxon>
        <taxon>Vertebrata</taxon>
        <taxon>Euteleostomi</taxon>
        <taxon>Mammalia</taxon>
        <taxon>Eutheria</taxon>
        <taxon>Laurasiatheria</taxon>
        <taxon>Artiodactyla</taxon>
        <taxon>Ruminantia</taxon>
        <taxon>Pecora</taxon>
        <taxon>Bovidae</taxon>
        <taxon>Bovinae</taxon>
        <taxon>Bos</taxon>
    </lineage>
</organism>
<keyword id="KW-0903">Direct protein sequencing</keyword>
<dbReference type="AlphaFoldDB" id="Q9TRD9"/>
<name>Q9TRD9_BOVIN</name>
<sequence length="17" mass="1904">ALCRAVKYLQMVGMYAS</sequence>
<protein>
    <submittedName>
        <fullName>V2 vasopressin receptor</fullName>
    </submittedName>
</protein>
<proteinExistence type="evidence at protein level"/>